<proteinExistence type="predicted"/>
<dbReference type="PROSITE" id="PS50005">
    <property type="entry name" value="TPR"/>
    <property type="match status" value="1"/>
</dbReference>
<dbReference type="RefSeq" id="XP_020435083.1">
    <property type="nucleotide sequence ID" value="XM_020574669.1"/>
</dbReference>
<reference evidence="2 3" key="1">
    <citation type="journal article" date="2011" name="Genome Res.">
        <title>Phylogeny-wide analysis of social amoeba genomes highlights ancient origins for complex intercellular communication.</title>
        <authorList>
            <person name="Heidel A.J."/>
            <person name="Lawal H.M."/>
            <person name="Felder M."/>
            <person name="Schilde C."/>
            <person name="Helps N.R."/>
            <person name="Tunggal B."/>
            <person name="Rivero F."/>
            <person name="John U."/>
            <person name="Schleicher M."/>
            <person name="Eichinger L."/>
            <person name="Platzer M."/>
            <person name="Noegel A.A."/>
            <person name="Schaap P."/>
            <person name="Gloeckner G."/>
        </authorList>
    </citation>
    <scope>NUCLEOTIDE SEQUENCE [LARGE SCALE GENOMIC DNA]</scope>
    <source>
        <strain evidence="3">ATCC 26659 / Pp 5 / PN500</strain>
    </source>
</reference>
<dbReference type="InterPro" id="IPR011990">
    <property type="entry name" value="TPR-like_helical_dom_sf"/>
</dbReference>
<gene>
    <name evidence="2" type="ORF">PPL_03744</name>
</gene>
<keyword evidence="1" id="KW-0802">TPR repeat</keyword>
<dbReference type="GO" id="GO:0099518">
    <property type="term" value="P:vesicle cytoskeletal trafficking"/>
    <property type="evidence" value="ECO:0007669"/>
    <property type="project" value="TreeGrafter"/>
</dbReference>
<dbReference type="SUPFAM" id="SSF48452">
    <property type="entry name" value="TPR-like"/>
    <property type="match status" value="1"/>
</dbReference>
<protein>
    <recommendedName>
        <fullName evidence="4">Factor VIII intron 22 protein</fullName>
    </recommendedName>
</protein>
<name>D3B6J6_HETP5</name>
<dbReference type="GO" id="GO:0005769">
    <property type="term" value="C:early endosome"/>
    <property type="evidence" value="ECO:0007669"/>
    <property type="project" value="TreeGrafter"/>
</dbReference>
<organism evidence="2 3">
    <name type="scientific">Heterostelium pallidum (strain ATCC 26659 / Pp 5 / PN500)</name>
    <name type="common">Cellular slime mold</name>
    <name type="synonym">Polysphondylium pallidum</name>
    <dbReference type="NCBI Taxonomy" id="670386"/>
    <lineage>
        <taxon>Eukaryota</taxon>
        <taxon>Amoebozoa</taxon>
        <taxon>Evosea</taxon>
        <taxon>Eumycetozoa</taxon>
        <taxon>Dictyostelia</taxon>
        <taxon>Acytosteliales</taxon>
        <taxon>Acytosteliaceae</taxon>
        <taxon>Heterostelium</taxon>
    </lineage>
</organism>
<dbReference type="FunCoup" id="D3B6J6">
    <property type="interactions" value="19"/>
</dbReference>
<keyword evidence="3" id="KW-1185">Reference proteome</keyword>
<dbReference type="Gene3D" id="1.25.40.10">
    <property type="entry name" value="Tetratricopeptide repeat domain"/>
    <property type="match status" value="1"/>
</dbReference>
<dbReference type="GeneID" id="31359231"/>
<accession>D3B6J6</accession>
<evidence type="ECO:0000256" key="1">
    <source>
        <dbReference type="PROSITE-ProRule" id="PRU00339"/>
    </source>
</evidence>
<dbReference type="InParanoid" id="D3B6J6"/>
<sequence length="321" mass="36805">MSHLIDSYKLISNKLKKKKFPLRKPNYAEAIDQYAQIMNSFKREGNLMYAAFCCLSIGRCEQAIKNSSSAEASCFIDSGYLIWENEIKAFDNDYISFEENVTEAINCYLLAIKRFSIMGTLFFELATILKKLRKYEESAEYFNKAAEIMRTESPITAINSLKEAIQCKILECDYKGACDLLDTIVTIALESMPQENRLNQTIMVNHEQYENHRVPSSISLSLYPYALIEARVSLILLYILQDSFLKSQSHLGKLVNDINDNEGQSSDLTDETIALLNNLLMACERKEINGLQAIQRELWSSLTDMQNDILQRIWCANKMLL</sequence>
<evidence type="ECO:0008006" key="4">
    <source>
        <dbReference type="Google" id="ProtNLM"/>
    </source>
</evidence>
<dbReference type="PANTHER" id="PTHR16797">
    <property type="entry name" value="FACTOR VIII-ASSOCIATED GENE 1"/>
    <property type="match status" value="1"/>
</dbReference>
<dbReference type="OMA" id="RCEQAIK"/>
<feature type="repeat" description="TPR" evidence="1">
    <location>
        <begin position="119"/>
        <end position="152"/>
    </location>
</feature>
<dbReference type="Proteomes" id="UP000001396">
    <property type="component" value="Unassembled WGS sequence"/>
</dbReference>
<evidence type="ECO:0000313" key="2">
    <source>
        <dbReference type="EMBL" id="EFA82966.1"/>
    </source>
</evidence>
<dbReference type="Pfam" id="PF14938">
    <property type="entry name" value="SNAP"/>
    <property type="match status" value="1"/>
</dbReference>
<dbReference type="InterPro" id="IPR019734">
    <property type="entry name" value="TPR_rpt"/>
</dbReference>
<dbReference type="InterPro" id="IPR039494">
    <property type="entry name" value="F8A"/>
</dbReference>
<dbReference type="PANTHER" id="PTHR16797:SF4">
    <property type="entry name" value="40-KDA HUNTINGTIN-ASSOCIATED PROTEIN"/>
    <property type="match status" value="1"/>
</dbReference>
<dbReference type="EMBL" id="ADBJ01000017">
    <property type="protein sequence ID" value="EFA82966.1"/>
    <property type="molecule type" value="Genomic_DNA"/>
</dbReference>
<evidence type="ECO:0000313" key="3">
    <source>
        <dbReference type="Proteomes" id="UP000001396"/>
    </source>
</evidence>
<dbReference type="AlphaFoldDB" id="D3B6J6"/>
<comment type="caution">
    <text evidence="2">The sequence shown here is derived from an EMBL/GenBank/DDBJ whole genome shotgun (WGS) entry which is preliminary data.</text>
</comment>